<proteinExistence type="predicted"/>
<evidence type="ECO:0000256" key="3">
    <source>
        <dbReference type="ARBA" id="ARBA00022692"/>
    </source>
</evidence>
<dbReference type="AlphaFoldDB" id="A7S568"/>
<feature type="transmembrane region" description="Helical" evidence="10">
    <location>
        <begin position="114"/>
        <end position="134"/>
    </location>
</feature>
<keyword evidence="6 10" id="KW-0472">Membrane</keyword>
<dbReference type="GO" id="GO:0005886">
    <property type="term" value="C:plasma membrane"/>
    <property type="evidence" value="ECO:0000318"/>
    <property type="project" value="GO_Central"/>
</dbReference>
<dbReference type="EMBL" id="DS470155">
    <property type="protein sequence ID" value="EDO30085.1"/>
    <property type="molecule type" value="Genomic_DNA"/>
</dbReference>
<gene>
    <name evidence="12" type="ORF">NEMVEDRAFT_v1g206985</name>
    <name evidence="11" type="ORF">NEMVEDRAFT_v1g221062</name>
</gene>
<dbReference type="SUPFAM" id="SSF81321">
    <property type="entry name" value="Family A G protein-coupled receptor-like"/>
    <property type="match status" value="1"/>
</dbReference>
<dbReference type="InParanoid" id="A7S568"/>
<keyword evidence="8" id="KW-0325">Glycoprotein</keyword>
<dbReference type="Proteomes" id="UP000001593">
    <property type="component" value="Unassembled WGS sequence"/>
</dbReference>
<comment type="subcellular location">
    <subcellularLocation>
        <location evidence="1">Cell membrane</location>
        <topology evidence="1">Multi-pass membrane protein</topology>
    </subcellularLocation>
</comment>
<dbReference type="EMBL" id="DS469581">
    <property type="protein sequence ID" value="EDO41151.1"/>
    <property type="molecule type" value="Genomic_DNA"/>
</dbReference>
<evidence type="ECO:0000313" key="12">
    <source>
        <dbReference type="EMBL" id="EDO41151.1"/>
    </source>
</evidence>
<keyword evidence="7" id="KW-0675">Receptor</keyword>
<keyword evidence="4 10" id="KW-1133">Transmembrane helix</keyword>
<organism evidence="12 13">
    <name type="scientific">Nematostella vectensis</name>
    <name type="common">Starlet sea anemone</name>
    <dbReference type="NCBI Taxonomy" id="45351"/>
    <lineage>
        <taxon>Eukaryota</taxon>
        <taxon>Metazoa</taxon>
        <taxon>Cnidaria</taxon>
        <taxon>Anthozoa</taxon>
        <taxon>Hexacorallia</taxon>
        <taxon>Actiniaria</taxon>
        <taxon>Edwardsiidae</taxon>
        <taxon>Nematostella</taxon>
    </lineage>
</organism>
<dbReference type="GO" id="GO:0007186">
    <property type="term" value="P:G protein-coupled receptor signaling pathway"/>
    <property type="evidence" value="ECO:0000318"/>
    <property type="project" value="GO_Central"/>
</dbReference>
<evidence type="ECO:0000313" key="11">
    <source>
        <dbReference type="EMBL" id="EDO30085.1"/>
    </source>
</evidence>
<feature type="transmembrane region" description="Helical" evidence="10">
    <location>
        <begin position="72"/>
        <end position="94"/>
    </location>
</feature>
<evidence type="ECO:0000313" key="13">
    <source>
        <dbReference type="Proteomes" id="UP000001593"/>
    </source>
</evidence>
<evidence type="ECO:0000256" key="5">
    <source>
        <dbReference type="ARBA" id="ARBA00023040"/>
    </source>
</evidence>
<dbReference type="PANTHER" id="PTHR24246">
    <property type="entry name" value="OLFACTORY RECEPTOR AND ADENOSINE RECEPTOR"/>
    <property type="match status" value="1"/>
</dbReference>
<evidence type="ECO:0008006" key="14">
    <source>
        <dbReference type="Google" id="ProtNLM"/>
    </source>
</evidence>
<evidence type="ECO:0000256" key="8">
    <source>
        <dbReference type="ARBA" id="ARBA00023180"/>
    </source>
</evidence>
<feature type="transmembrane region" description="Helical" evidence="10">
    <location>
        <begin position="205"/>
        <end position="229"/>
    </location>
</feature>
<dbReference type="HOGENOM" id="CLU_074672_0_0_1"/>
<dbReference type="Pfam" id="PF00001">
    <property type="entry name" value="7tm_1"/>
    <property type="match status" value="1"/>
</dbReference>
<keyword evidence="13" id="KW-1185">Reference proteome</keyword>
<keyword evidence="3 10" id="KW-0812">Transmembrane</keyword>
<feature type="transmembrane region" description="Helical" evidence="10">
    <location>
        <begin position="42"/>
        <end position="60"/>
    </location>
</feature>
<keyword evidence="9" id="KW-0807">Transducer</keyword>
<evidence type="ECO:0000256" key="6">
    <source>
        <dbReference type="ARBA" id="ARBA00023136"/>
    </source>
</evidence>
<name>A7S568_NEMVE</name>
<protein>
    <recommendedName>
        <fullName evidence="14">G-protein coupled receptors family 1 profile domain-containing protein</fullName>
    </recommendedName>
</protein>
<evidence type="ECO:0000256" key="9">
    <source>
        <dbReference type="ARBA" id="ARBA00023224"/>
    </source>
</evidence>
<evidence type="ECO:0000256" key="4">
    <source>
        <dbReference type="ARBA" id="ARBA00022989"/>
    </source>
</evidence>
<dbReference type="CDD" id="cd00637">
    <property type="entry name" value="7tm_classA_rhodopsin-like"/>
    <property type="match status" value="1"/>
</dbReference>
<sequence>MLGLVCLAVSDLVVGVLIQPLFIAIFVNMLRGHLDCGLLKAMNFIYTLSNGLRLVSLFAVNGDRFLIIQFPYWYGASITNRVFIVSWCFAVLAFDSVGVLMQTQLDHTNHITYTVASAFGLRVIMWGCSIAVYITARKHQKRLAVAPGPADAEGIEDRKARLRNAKHGKVICFVTLFHFVIFSSAAILISIAIGKMDPPCPGFKAISSALANALVNTESMINPLVYGFCLKRIRRAVRKLFCGGHRPNDSSIRI</sequence>
<dbReference type="Gene3D" id="1.20.1070.10">
    <property type="entry name" value="Rhodopsin 7-helix transmembrane proteins"/>
    <property type="match status" value="1"/>
</dbReference>
<dbReference type="InterPro" id="IPR000276">
    <property type="entry name" value="GPCR_Rhodpsn"/>
</dbReference>
<evidence type="ECO:0000256" key="1">
    <source>
        <dbReference type="ARBA" id="ARBA00004651"/>
    </source>
</evidence>
<feature type="transmembrane region" description="Helical" evidence="10">
    <location>
        <begin position="12"/>
        <end position="30"/>
    </location>
</feature>
<dbReference type="PANTHER" id="PTHR24246:SF27">
    <property type="entry name" value="ADENOSINE RECEPTOR, ISOFORM A"/>
    <property type="match status" value="1"/>
</dbReference>
<keyword evidence="2" id="KW-1003">Cell membrane</keyword>
<keyword evidence="5" id="KW-0297">G-protein coupled receptor</keyword>
<evidence type="ECO:0000256" key="10">
    <source>
        <dbReference type="SAM" id="Phobius"/>
    </source>
</evidence>
<evidence type="ECO:0000256" key="2">
    <source>
        <dbReference type="ARBA" id="ARBA00022475"/>
    </source>
</evidence>
<feature type="transmembrane region" description="Helical" evidence="10">
    <location>
        <begin position="170"/>
        <end position="193"/>
    </location>
</feature>
<evidence type="ECO:0000256" key="7">
    <source>
        <dbReference type="ARBA" id="ARBA00023170"/>
    </source>
</evidence>
<accession>A7S568</accession>
<dbReference type="GO" id="GO:0001609">
    <property type="term" value="F:G protein-coupled adenosine receptor activity"/>
    <property type="evidence" value="ECO:0000318"/>
    <property type="project" value="GO_Central"/>
</dbReference>
<reference evidence="12 13" key="1">
    <citation type="journal article" date="2007" name="Science">
        <title>Sea anemone genome reveals ancestral eumetazoan gene repertoire and genomic organization.</title>
        <authorList>
            <person name="Putnam N.H."/>
            <person name="Srivastava M."/>
            <person name="Hellsten U."/>
            <person name="Dirks B."/>
            <person name="Chapman J."/>
            <person name="Salamov A."/>
            <person name="Terry A."/>
            <person name="Shapiro H."/>
            <person name="Lindquist E."/>
            <person name="Kapitonov V.V."/>
            <person name="Jurka J."/>
            <person name="Genikhovich G."/>
            <person name="Grigoriev I.V."/>
            <person name="Lucas S.M."/>
            <person name="Steele R.E."/>
            <person name="Finnerty J.R."/>
            <person name="Technau U."/>
            <person name="Martindale M.Q."/>
            <person name="Rokhsar D.S."/>
        </authorList>
    </citation>
    <scope>NUCLEOTIDE SEQUENCE [LARGE SCALE GENOMIC DNA]</scope>
    <source>
        <strain evidence="13">CH2 X CH6</strain>
        <strain evidence="12">CH2 x CH6</strain>
    </source>
</reference>